<proteinExistence type="predicted"/>
<evidence type="ECO:0000313" key="1">
    <source>
        <dbReference type="EMBL" id="QEN05730.1"/>
    </source>
</evidence>
<gene>
    <name evidence="1" type="ORF">EW093_13745</name>
</gene>
<evidence type="ECO:0000313" key="2">
    <source>
        <dbReference type="Proteomes" id="UP000323824"/>
    </source>
</evidence>
<accession>A0A5C1QF46</accession>
<sequence>MRSAILLLLISLLLGCQDIFTTSYLSSFKKDASDMNSKEIAEYLSTTPLSEIPAADLLAAEETLDNSRITLSESDLTNPVKVQQYLDETAQLIAINMEQANIDGLIEDVLSLGDSEEDSDFLTNLVEDSDRLANIEEASSYAVDAFLVDPESLTSTELVIGSVGLVGNILQDEDRLTDLSEAADLETATLITAGFTADEIDDIQTASEMLELAKSGLGDDMASLFEGLPF</sequence>
<keyword evidence="2" id="KW-1185">Reference proteome</keyword>
<protein>
    <submittedName>
        <fullName evidence="1">Uncharacterized protein</fullName>
    </submittedName>
</protein>
<reference evidence="1 2" key="1">
    <citation type="submission" date="2019-02" db="EMBL/GenBank/DDBJ databases">
        <authorList>
            <person name="Fomenkov A."/>
            <person name="Dubinina G."/>
            <person name="Grabovich M."/>
            <person name="Vincze T."/>
            <person name="Roberts R.J."/>
        </authorList>
    </citation>
    <scope>NUCLEOTIDE SEQUENCE [LARGE SCALE GENOMIC DNA]</scope>
    <source>
        <strain evidence="1 2">P</strain>
    </source>
</reference>
<organism evidence="1 2">
    <name type="scientific">Thiospirochaeta perfilievii</name>
    <dbReference type="NCBI Taxonomy" id="252967"/>
    <lineage>
        <taxon>Bacteria</taxon>
        <taxon>Pseudomonadati</taxon>
        <taxon>Spirochaetota</taxon>
        <taxon>Spirochaetia</taxon>
        <taxon>Spirochaetales</taxon>
        <taxon>Spirochaetaceae</taxon>
        <taxon>Thiospirochaeta</taxon>
    </lineage>
</organism>
<dbReference type="Proteomes" id="UP000323824">
    <property type="component" value="Chromosome"/>
</dbReference>
<dbReference type="PROSITE" id="PS51257">
    <property type="entry name" value="PROKAR_LIPOPROTEIN"/>
    <property type="match status" value="1"/>
</dbReference>
<dbReference type="AlphaFoldDB" id="A0A5C1QF46"/>
<name>A0A5C1QF46_9SPIO</name>
<reference evidence="1 2" key="2">
    <citation type="submission" date="2019-09" db="EMBL/GenBank/DDBJ databases">
        <title>Complete Genome Sequence and Methylome Analysis of free living Spirochaetas.</title>
        <authorList>
            <person name="Leshcheva N."/>
            <person name="Mikheeva N."/>
        </authorList>
    </citation>
    <scope>NUCLEOTIDE SEQUENCE [LARGE SCALE GENOMIC DNA]</scope>
    <source>
        <strain evidence="1 2">P</strain>
    </source>
</reference>
<dbReference type="EMBL" id="CP035807">
    <property type="protein sequence ID" value="QEN05730.1"/>
    <property type="molecule type" value="Genomic_DNA"/>
</dbReference>
<dbReference type="RefSeq" id="WP_149568964.1">
    <property type="nucleotide sequence ID" value="NZ_CP035807.1"/>
</dbReference>
<dbReference type="KEGG" id="sper:EW093_13745"/>